<reference evidence="6" key="2">
    <citation type="submission" date="2025-09" db="UniProtKB">
        <authorList>
            <consortium name="Ensembl"/>
        </authorList>
    </citation>
    <scope>IDENTIFICATION</scope>
</reference>
<dbReference type="Ensembl" id="ENSOMYT00000008962.2">
    <property type="protein sequence ID" value="ENSOMYP00000008066.2"/>
    <property type="gene ID" value="ENSOMYG00000053117.1"/>
</dbReference>
<accession>A0A8C7NIE7</accession>
<comment type="similarity">
    <text evidence="1">Belongs to the CWC16 family.</text>
</comment>
<evidence type="ECO:0000256" key="3">
    <source>
        <dbReference type="ARBA" id="ARBA00037140"/>
    </source>
</evidence>
<evidence type="ECO:0000256" key="4">
    <source>
        <dbReference type="ARBA" id="ARBA00041764"/>
    </source>
</evidence>
<sequence length="386" mass="43639">MKGQNHYYPPDFDPQKHGSLNGYHGTHALRERARKLSQMPYNIWCDGCKNHIGMGVRYNAEKKKVGNYYTTPIYRLIPDEVPLCVNYIEMQTDPATCDYVIVCGAQRKEERWDMADNEQILTTERSEKEKLETDPMYKLDHGGKDKEKLRKALPSLSELQDHQAGWKDDFILNSKLRRKFRTEKKVMAEEEEKDNAVRKRTNLSIPLLPEKEEDKKLAALLTYTAPDCKWACTTHTQRIIITPSSPHPSHPLPLAYDDSAAGSLLQKLGLQGKGAAVAKALGPQVSSPNPHSLIRRGRSYRLHKHKGLGDRLGVAQPEQRQEMVETHMRSLEMQILNTTTEEEDRGRSKGEDCGTVLEDHDSGCSGVLRTSLVADYSDSSDSDPGV</sequence>
<organism evidence="6 7">
    <name type="scientific">Oncorhynchus mykiss</name>
    <name type="common">Rainbow trout</name>
    <name type="synonym">Salmo gairdneri</name>
    <dbReference type="NCBI Taxonomy" id="8022"/>
    <lineage>
        <taxon>Eukaryota</taxon>
        <taxon>Metazoa</taxon>
        <taxon>Chordata</taxon>
        <taxon>Craniata</taxon>
        <taxon>Vertebrata</taxon>
        <taxon>Euteleostomi</taxon>
        <taxon>Actinopterygii</taxon>
        <taxon>Neopterygii</taxon>
        <taxon>Teleostei</taxon>
        <taxon>Protacanthopterygii</taxon>
        <taxon>Salmoniformes</taxon>
        <taxon>Salmonidae</taxon>
        <taxon>Salmoninae</taxon>
        <taxon>Oncorhynchus</taxon>
    </lineage>
</organism>
<dbReference type="GO" id="GO:0071014">
    <property type="term" value="C:post-mRNA release spliceosomal complex"/>
    <property type="evidence" value="ECO:0007669"/>
    <property type="project" value="TreeGrafter"/>
</dbReference>
<evidence type="ECO:0000313" key="6">
    <source>
        <dbReference type="Ensembl" id="ENSOMYP00000008066.2"/>
    </source>
</evidence>
<dbReference type="PANTHER" id="PTHR12111">
    <property type="entry name" value="SPLICING FACTOR YJU2"/>
    <property type="match status" value="1"/>
</dbReference>
<dbReference type="GO" id="GO:0005684">
    <property type="term" value="C:U2-type spliceosomal complex"/>
    <property type="evidence" value="ECO:0007669"/>
    <property type="project" value="TreeGrafter"/>
</dbReference>
<reference evidence="6" key="1">
    <citation type="submission" date="2025-08" db="UniProtKB">
        <authorList>
            <consortium name="Ensembl"/>
        </authorList>
    </citation>
    <scope>IDENTIFICATION</scope>
</reference>
<evidence type="ECO:0000313" key="7">
    <source>
        <dbReference type="Proteomes" id="UP000694395"/>
    </source>
</evidence>
<keyword evidence="7" id="KW-1185">Reference proteome</keyword>
<proteinExistence type="inferred from homology"/>
<dbReference type="GO" id="GO:0000398">
    <property type="term" value="P:mRNA splicing, via spliceosome"/>
    <property type="evidence" value="ECO:0007669"/>
    <property type="project" value="InterPro"/>
</dbReference>
<evidence type="ECO:0000256" key="2">
    <source>
        <dbReference type="ARBA" id="ARBA00029515"/>
    </source>
</evidence>
<protein>
    <recommendedName>
        <fullName evidence="2">Probable splicing factor YJU2B</fullName>
    </recommendedName>
    <alternativeName>
        <fullName evidence="4">Coiled-coil domain-containing protein 130</fullName>
    </alternativeName>
</protein>
<dbReference type="Proteomes" id="UP000694395">
    <property type="component" value="Unassembled WGS sequence"/>
</dbReference>
<dbReference type="GeneTree" id="ENSGT00530000063615"/>
<name>A0A8C7NIE7_ONCMY</name>
<comment type="function">
    <text evidence="3">May be involved in mRNA splicing.</text>
</comment>
<dbReference type="PANTHER" id="PTHR12111:SF2">
    <property type="entry name" value="SPLICING FACTOR YJU2B-RELATED"/>
    <property type="match status" value="1"/>
</dbReference>
<dbReference type="InterPro" id="IPR007590">
    <property type="entry name" value="Saf4/Yju2"/>
</dbReference>
<feature type="region of interest" description="Disordered" evidence="5">
    <location>
        <begin position="337"/>
        <end position="362"/>
    </location>
</feature>
<feature type="compositionally biased region" description="Basic and acidic residues" evidence="5">
    <location>
        <begin position="344"/>
        <end position="362"/>
    </location>
</feature>
<dbReference type="AlphaFoldDB" id="A0A8C7NIE7"/>
<evidence type="ECO:0000256" key="1">
    <source>
        <dbReference type="ARBA" id="ARBA00005595"/>
    </source>
</evidence>
<dbReference type="Pfam" id="PF04502">
    <property type="entry name" value="Saf4_Yju2"/>
    <property type="match status" value="1"/>
</dbReference>
<evidence type="ECO:0000256" key="5">
    <source>
        <dbReference type="SAM" id="MobiDB-lite"/>
    </source>
</evidence>